<dbReference type="Proteomes" id="UP000031666">
    <property type="component" value="Unassembled WGS sequence"/>
</dbReference>
<gene>
    <name evidence="7" type="ORF">JCM19241_494</name>
</gene>
<evidence type="ECO:0000256" key="3">
    <source>
        <dbReference type="ARBA" id="ARBA00022643"/>
    </source>
</evidence>
<feature type="domain" description="Nitroreductase" evidence="6">
    <location>
        <begin position="10"/>
        <end position="163"/>
    </location>
</feature>
<dbReference type="STRING" id="1481914.JCM19241_494"/>
<sequence>MNPILEQLNTRRSVRNFTGESVKEQDLQLILKAAQQAPTSINAQQVSLVITRNKENIQKIAEIAGGQPQVASADVFITIVIDYHRTAVATELAGKEQVIHRSAEGIVVGAGDAGIMLNALQTAANSLGYGSTAIGGIRNNPQQMIDLLGLPEKTYPIVGITLGVADDSQSAQIKPRVPLESFAMYEKYDQAAVDRGVEQYDQQLREWWDAQQLNNMRSYAEETAAFYHNVYFPEVAKTMQQQGFQFGDE</sequence>
<dbReference type="Gene3D" id="3.40.109.10">
    <property type="entry name" value="NADH Oxidase"/>
    <property type="match status" value="1"/>
</dbReference>
<dbReference type="AlphaFoldDB" id="A0A0B8QC03"/>
<dbReference type="PANTHER" id="PTHR43425">
    <property type="entry name" value="OXYGEN-INSENSITIVE NADPH NITROREDUCTASE"/>
    <property type="match status" value="1"/>
</dbReference>
<evidence type="ECO:0000313" key="8">
    <source>
        <dbReference type="Proteomes" id="UP000031666"/>
    </source>
</evidence>
<dbReference type="EMBL" id="BBSC01000005">
    <property type="protein sequence ID" value="GAM76196.1"/>
    <property type="molecule type" value="Genomic_DNA"/>
</dbReference>
<evidence type="ECO:0000259" key="6">
    <source>
        <dbReference type="Pfam" id="PF00881"/>
    </source>
</evidence>
<dbReference type="InterPro" id="IPR029479">
    <property type="entry name" value="Nitroreductase"/>
</dbReference>
<comment type="similarity">
    <text evidence="1 5">Belongs to the flavin oxidoreductase frp family.</text>
</comment>
<keyword evidence="4 5" id="KW-0560">Oxidoreductase</keyword>
<organism evidence="7 8">
    <name type="scientific">Vibrio ishigakensis</name>
    <dbReference type="NCBI Taxonomy" id="1481914"/>
    <lineage>
        <taxon>Bacteria</taxon>
        <taxon>Pseudomonadati</taxon>
        <taxon>Pseudomonadota</taxon>
        <taxon>Gammaproteobacteria</taxon>
        <taxon>Vibrionales</taxon>
        <taxon>Vibrionaceae</taxon>
        <taxon>Vibrio</taxon>
    </lineage>
</organism>
<proteinExistence type="inferred from homology"/>
<dbReference type="InterPro" id="IPR000415">
    <property type="entry name" value="Nitroreductase-like"/>
</dbReference>
<protein>
    <recommendedName>
        <fullName evidence="6">Nitroreductase domain-containing protein</fullName>
    </recommendedName>
</protein>
<dbReference type="Pfam" id="PF00881">
    <property type="entry name" value="Nitroreductase"/>
    <property type="match status" value="1"/>
</dbReference>
<dbReference type="GO" id="GO:0016491">
    <property type="term" value="F:oxidoreductase activity"/>
    <property type="evidence" value="ECO:0007669"/>
    <property type="project" value="UniProtKB-UniRule"/>
</dbReference>
<keyword evidence="2 5" id="KW-0285">Flavoprotein</keyword>
<evidence type="ECO:0000313" key="7">
    <source>
        <dbReference type="EMBL" id="GAM76196.1"/>
    </source>
</evidence>
<keyword evidence="5" id="KW-0521">NADP</keyword>
<dbReference type="PIRSF" id="PIRSF005426">
    <property type="entry name" value="Frp"/>
    <property type="match status" value="1"/>
</dbReference>
<dbReference type="PANTHER" id="PTHR43425:SF2">
    <property type="entry name" value="OXYGEN-INSENSITIVE NADPH NITROREDUCTASE"/>
    <property type="match status" value="1"/>
</dbReference>
<comment type="caution">
    <text evidence="7">The sequence shown here is derived from an EMBL/GenBank/DDBJ whole genome shotgun (WGS) entry which is preliminary data.</text>
</comment>
<evidence type="ECO:0000256" key="1">
    <source>
        <dbReference type="ARBA" id="ARBA00008366"/>
    </source>
</evidence>
<evidence type="ECO:0000256" key="4">
    <source>
        <dbReference type="ARBA" id="ARBA00023002"/>
    </source>
</evidence>
<evidence type="ECO:0000256" key="2">
    <source>
        <dbReference type="ARBA" id="ARBA00022630"/>
    </source>
</evidence>
<keyword evidence="3 5" id="KW-0288">FMN</keyword>
<evidence type="ECO:0000256" key="5">
    <source>
        <dbReference type="PIRNR" id="PIRNR005426"/>
    </source>
</evidence>
<reference evidence="7 8" key="2">
    <citation type="submission" date="2015-01" db="EMBL/GenBank/DDBJ databases">
        <authorList>
            <consortium name="NBRP consortium"/>
            <person name="Sawabe T."/>
            <person name="Meirelles P."/>
            <person name="Feng G."/>
            <person name="Sayaka M."/>
            <person name="Hattori M."/>
            <person name="Ohkuma M."/>
        </authorList>
    </citation>
    <scope>NUCLEOTIDE SEQUENCE [LARGE SCALE GENOMIC DNA]</scope>
    <source>
        <strain evidence="8">JCM 19241</strain>
    </source>
</reference>
<accession>A0A0B8QC03</accession>
<dbReference type="SUPFAM" id="SSF55469">
    <property type="entry name" value="FMN-dependent nitroreductase-like"/>
    <property type="match status" value="1"/>
</dbReference>
<reference evidence="7 8" key="1">
    <citation type="submission" date="2015-01" db="EMBL/GenBank/DDBJ databases">
        <title>Vibrio sp. C94 JCM 19241 whole genome shotgun sequence.</title>
        <authorList>
            <person name="Sawabe T."/>
            <person name="Meirelles P."/>
            <person name="Feng G."/>
            <person name="Sayaka M."/>
            <person name="Hattori M."/>
            <person name="Ohkuma M."/>
        </authorList>
    </citation>
    <scope>NUCLEOTIDE SEQUENCE [LARGE SCALE GENOMIC DNA]</scope>
    <source>
        <strain evidence="8">JCM 19241</strain>
    </source>
</reference>
<dbReference type="InterPro" id="IPR016446">
    <property type="entry name" value="Flavin_OxRdtase_Frp"/>
</dbReference>
<name>A0A0B8QC03_9VIBR</name>